<dbReference type="Proteomes" id="UP000885750">
    <property type="component" value="Unassembled WGS sequence"/>
</dbReference>
<evidence type="ECO:0000313" key="1">
    <source>
        <dbReference type="EMBL" id="HFC92925.1"/>
    </source>
</evidence>
<dbReference type="AlphaFoldDB" id="A0A7V2T0J2"/>
<proteinExistence type="predicted"/>
<protein>
    <submittedName>
        <fullName evidence="1">Uncharacterized protein</fullName>
    </submittedName>
</protein>
<sequence>MENAEHCSITIVKHNVSCSCRCCKHYGRFSQWLFHPITALDHIVEMVAVGL</sequence>
<name>A0A7V2T0J2_LEUMU</name>
<dbReference type="EMBL" id="DRMS01000335">
    <property type="protein sequence ID" value="HFC92925.1"/>
    <property type="molecule type" value="Genomic_DNA"/>
</dbReference>
<comment type="caution">
    <text evidence="1">The sequence shown here is derived from an EMBL/GenBank/DDBJ whole genome shotgun (WGS) entry which is preliminary data.</text>
</comment>
<gene>
    <name evidence="1" type="ORF">ENJ51_08955</name>
</gene>
<dbReference type="InterPro" id="IPR007038">
    <property type="entry name" value="HupE_UreJ"/>
</dbReference>
<organism evidence="1">
    <name type="scientific">Leucothrix mucor</name>
    <dbReference type="NCBI Taxonomy" id="45248"/>
    <lineage>
        <taxon>Bacteria</taxon>
        <taxon>Pseudomonadati</taxon>
        <taxon>Pseudomonadota</taxon>
        <taxon>Gammaproteobacteria</taxon>
        <taxon>Thiotrichales</taxon>
        <taxon>Thiotrichaceae</taxon>
        <taxon>Leucothrix</taxon>
    </lineage>
</organism>
<dbReference type="Pfam" id="PF04955">
    <property type="entry name" value="HupE_UreJ"/>
    <property type="match status" value="1"/>
</dbReference>
<reference evidence="1" key="1">
    <citation type="journal article" date="2020" name="mSystems">
        <title>Genome- and Community-Level Interaction Insights into Carbon Utilization and Element Cycling Functions of Hydrothermarchaeota in Hydrothermal Sediment.</title>
        <authorList>
            <person name="Zhou Z."/>
            <person name="Liu Y."/>
            <person name="Xu W."/>
            <person name="Pan J."/>
            <person name="Luo Z.H."/>
            <person name="Li M."/>
        </authorList>
    </citation>
    <scope>NUCLEOTIDE SEQUENCE [LARGE SCALE GENOMIC DNA]</scope>
    <source>
        <strain evidence="1">HyVt-493</strain>
    </source>
</reference>
<accession>A0A7V2T0J2</accession>